<dbReference type="AlphaFoldDB" id="W9QZF8"/>
<accession>W9QZF8</accession>
<name>W9QZF8_9ROSA</name>
<evidence type="ECO:0000313" key="2">
    <source>
        <dbReference type="Proteomes" id="UP000030645"/>
    </source>
</evidence>
<reference evidence="2" key="1">
    <citation type="submission" date="2013-01" db="EMBL/GenBank/DDBJ databases">
        <title>Draft Genome Sequence of a Mulberry Tree, Morus notabilis C.K. Schneid.</title>
        <authorList>
            <person name="He N."/>
            <person name="Zhao S."/>
        </authorList>
    </citation>
    <scope>NUCLEOTIDE SEQUENCE</scope>
</reference>
<evidence type="ECO:0000313" key="1">
    <source>
        <dbReference type="EMBL" id="EXB60482.1"/>
    </source>
</evidence>
<dbReference type="EMBL" id="KE344395">
    <property type="protein sequence ID" value="EXB60482.1"/>
    <property type="molecule type" value="Genomic_DNA"/>
</dbReference>
<organism evidence="1 2">
    <name type="scientific">Morus notabilis</name>
    <dbReference type="NCBI Taxonomy" id="981085"/>
    <lineage>
        <taxon>Eukaryota</taxon>
        <taxon>Viridiplantae</taxon>
        <taxon>Streptophyta</taxon>
        <taxon>Embryophyta</taxon>
        <taxon>Tracheophyta</taxon>
        <taxon>Spermatophyta</taxon>
        <taxon>Magnoliopsida</taxon>
        <taxon>eudicotyledons</taxon>
        <taxon>Gunneridae</taxon>
        <taxon>Pentapetalae</taxon>
        <taxon>rosids</taxon>
        <taxon>fabids</taxon>
        <taxon>Rosales</taxon>
        <taxon>Moraceae</taxon>
        <taxon>Moreae</taxon>
        <taxon>Morus</taxon>
    </lineage>
</organism>
<dbReference type="Proteomes" id="UP000030645">
    <property type="component" value="Unassembled WGS sequence"/>
</dbReference>
<protein>
    <submittedName>
        <fullName evidence="1">Uncharacterized protein</fullName>
    </submittedName>
</protein>
<sequence>MRGGLDLAHWQKVGELVHAISKELVHKTINGTVEEEVDVCEENIEATGSQQQPHVFCKKLTAGVLFFSS</sequence>
<keyword evidence="2" id="KW-1185">Reference proteome</keyword>
<proteinExistence type="predicted"/>
<gene>
    <name evidence="1" type="ORF">L484_014937</name>
</gene>